<dbReference type="EMBL" id="JAODUO010000797">
    <property type="protein sequence ID" value="KAK2174522.1"/>
    <property type="molecule type" value="Genomic_DNA"/>
</dbReference>
<dbReference type="CDD" id="cd19941">
    <property type="entry name" value="TIL"/>
    <property type="match status" value="2"/>
</dbReference>
<dbReference type="Proteomes" id="UP001209878">
    <property type="component" value="Unassembled WGS sequence"/>
</dbReference>
<proteinExistence type="predicted"/>
<dbReference type="PROSITE" id="PS51257">
    <property type="entry name" value="PROKAR_LIPOPROTEIN"/>
    <property type="match status" value="1"/>
</dbReference>
<feature type="domain" description="TIL" evidence="1">
    <location>
        <begin position="124"/>
        <end position="176"/>
    </location>
</feature>
<name>A0AAD9KND9_RIDPI</name>
<evidence type="ECO:0000313" key="3">
    <source>
        <dbReference type="Proteomes" id="UP001209878"/>
    </source>
</evidence>
<dbReference type="InterPro" id="IPR036084">
    <property type="entry name" value="Ser_inhib-like_sf"/>
</dbReference>
<gene>
    <name evidence="2" type="ORF">NP493_798g04017</name>
</gene>
<dbReference type="InterPro" id="IPR002919">
    <property type="entry name" value="TIL_dom"/>
</dbReference>
<evidence type="ECO:0000259" key="1">
    <source>
        <dbReference type="Pfam" id="PF01826"/>
    </source>
</evidence>
<dbReference type="Pfam" id="PF01826">
    <property type="entry name" value="TIL"/>
    <property type="match status" value="2"/>
</dbReference>
<keyword evidence="3" id="KW-1185">Reference proteome</keyword>
<evidence type="ECO:0000313" key="2">
    <source>
        <dbReference type="EMBL" id="KAK2174522.1"/>
    </source>
</evidence>
<sequence length="187" mass="20813">MVRESMQKECFGGQVWTNCGSTMTASCDDPEPGPKTNDPCVPRCKCPSTRNVMYHGTCIKPQHCTAKYCRGARFHTNRQMCCNGVVANRPRDFPGCCGNRSYTMATHECVGRQIRKRPSRKTGCIGGLVWTTCGRICTPTCDDPAPSCSGDCVKRCHCPSNQPIFYQGECIRFSECPVKRELLSHSR</sequence>
<reference evidence="2" key="1">
    <citation type="journal article" date="2023" name="Mol. Biol. Evol.">
        <title>Third-Generation Sequencing Reveals the Adaptive Role of the Epigenome in Three Deep-Sea Polychaetes.</title>
        <authorList>
            <person name="Perez M."/>
            <person name="Aroh O."/>
            <person name="Sun Y."/>
            <person name="Lan Y."/>
            <person name="Juniper S.K."/>
            <person name="Young C.R."/>
            <person name="Angers B."/>
            <person name="Qian P.Y."/>
        </authorList>
    </citation>
    <scope>NUCLEOTIDE SEQUENCE</scope>
    <source>
        <strain evidence="2">R07B-5</strain>
    </source>
</reference>
<feature type="domain" description="TIL" evidence="1">
    <location>
        <begin position="10"/>
        <end position="64"/>
    </location>
</feature>
<protein>
    <recommendedName>
        <fullName evidence="1">TIL domain-containing protein</fullName>
    </recommendedName>
</protein>
<accession>A0AAD9KND9</accession>
<dbReference type="AlphaFoldDB" id="A0AAD9KND9"/>
<organism evidence="2 3">
    <name type="scientific">Ridgeia piscesae</name>
    <name type="common">Tubeworm</name>
    <dbReference type="NCBI Taxonomy" id="27915"/>
    <lineage>
        <taxon>Eukaryota</taxon>
        <taxon>Metazoa</taxon>
        <taxon>Spiralia</taxon>
        <taxon>Lophotrochozoa</taxon>
        <taxon>Annelida</taxon>
        <taxon>Polychaeta</taxon>
        <taxon>Sedentaria</taxon>
        <taxon>Canalipalpata</taxon>
        <taxon>Sabellida</taxon>
        <taxon>Siboglinidae</taxon>
        <taxon>Ridgeia</taxon>
    </lineage>
</organism>
<dbReference type="SUPFAM" id="SSF57567">
    <property type="entry name" value="Serine protease inhibitors"/>
    <property type="match status" value="2"/>
</dbReference>
<comment type="caution">
    <text evidence="2">The sequence shown here is derived from an EMBL/GenBank/DDBJ whole genome shotgun (WGS) entry which is preliminary data.</text>
</comment>
<dbReference type="Gene3D" id="2.10.25.10">
    <property type="entry name" value="Laminin"/>
    <property type="match status" value="2"/>
</dbReference>